<evidence type="ECO:0000259" key="1">
    <source>
        <dbReference type="Pfam" id="PF01243"/>
    </source>
</evidence>
<dbReference type="AlphaFoldDB" id="A0A1Z4JD33"/>
<protein>
    <recommendedName>
        <fullName evidence="1">Pyridoxamine 5'-phosphate oxidase N-terminal domain-containing protein</fullName>
    </recommendedName>
</protein>
<dbReference type="SUPFAM" id="SSF50475">
    <property type="entry name" value="FMN-binding split barrel"/>
    <property type="match status" value="1"/>
</dbReference>
<feature type="domain" description="Pyridoxamine 5'-phosphate oxidase N-terminal" evidence="1">
    <location>
        <begin position="45"/>
        <end position="173"/>
    </location>
</feature>
<evidence type="ECO:0000313" key="2">
    <source>
        <dbReference type="EMBL" id="BAY54672.1"/>
    </source>
</evidence>
<dbReference type="InterPro" id="IPR012349">
    <property type="entry name" value="Split_barrel_FMN-bd"/>
</dbReference>
<name>A0A1Z4JD33_LEPBY</name>
<dbReference type="InterPro" id="IPR011576">
    <property type="entry name" value="Pyridox_Oxase_N"/>
</dbReference>
<dbReference type="EMBL" id="AP018203">
    <property type="protein sequence ID" value="BAY54672.1"/>
    <property type="molecule type" value="Genomic_DNA"/>
</dbReference>
<evidence type="ECO:0000313" key="3">
    <source>
        <dbReference type="Proteomes" id="UP000217895"/>
    </source>
</evidence>
<organism evidence="2 3">
    <name type="scientific">Leptolyngbya boryana NIES-2135</name>
    <dbReference type="NCBI Taxonomy" id="1973484"/>
    <lineage>
        <taxon>Bacteria</taxon>
        <taxon>Bacillati</taxon>
        <taxon>Cyanobacteriota</taxon>
        <taxon>Cyanophyceae</taxon>
        <taxon>Leptolyngbyales</taxon>
        <taxon>Leptolyngbyaceae</taxon>
        <taxon>Leptolyngbya group</taxon>
        <taxon>Leptolyngbya</taxon>
    </lineage>
</organism>
<dbReference type="Gene3D" id="2.30.110.10">
    <property type="entry name" value="Electron Transport, Fmn-binding Protein, Chain A"/>
    <property type="match status" value="1"/>
</dbReference>
<proteinExistence type="predicted"/>
<sequence length="224" mass="25166">MTKTTENKLPGSKGEHLAQAKYDTTRRALAFYNKQMLTYLNPLMCEFIGQQELLFIATSDAQGECDCSLRAGHPGFVKVLDEKTLVYPEYRGNGVMASVGNILENPHIGMIFIDFFQHTVGLHVNGKACVVENDELAHLPNVSSEVIEESKICGGRSPERWILVEVEEAYIHCSKHIPLLQKLDKKIHWGTDDMKHKGGDAFKAKDCSRPWNQKVVESDVDQCC</sequence>
<reference evidence="2 3" key="1">
    <citation type="submission" date="2017-06" db="EMBL/GenBank/DDBJ databases">
        <title>Genome sequencing of cyanobaciteial culture collection at National Institute for Environmental Studies (NIES).</title>
        <authorList>
            <person name="Hirose Y."/>
            <person name="Shimura Y."/>
            <person name="Fujisawa T."/>
            <person name="Nakamura Y."/>
            <person name="Kawachi M."/>
        </authorList>
    </citation>
    <scope>NUCLEOTIDE SEQUENCE [LARGE SCALE GENOMIC DNA]</scope>
    <source>
        <strain evidence="2 3">NIES-2135</strain>
    </source>
</reference>
<dbReference type="PANTHER" id="PTHR42815:SF2">
    <property type="entry name" value="FAD-BINDING, PUTATIVE (AFU_ORTHOLOGUE AFUA_6G07600)-RELATED"/>
    <property type="match status" value="1"/>
</dbReference>
<dbReference type="Pfam" id="PF01243">
    <property type="entry name" value="PNPOx_N"/>
    <property type="match status" value="1"/>
</dbReference>
<keyword evidence="3" id="KW-1185">Reference proteome</keyword>
<dbReference type="Proteomes" id="UP000217895">
    <property type="component" value="Chromosome"/>
</dbReference>
<dbReference type="PANTHER" id="PTHR42815">
    <property type="entry name" value="FAD-BINDING, PUTATIVE (AFU_ORTHOLOGUE AFUA_6G07600)-RELATED"/>
    <property type="match status" value="1"/>
</dbReference>
<accession>A0A1Z4JD33</accession>
<gene>
    <name evidence="2" type="ORF">NIES2135_14900</name>
</gene>